<evidence type="ECO:0000256" key="1">
    <source>
        <dbReference type="SAM" id="MobiDB-lite"/>
    </source>
</evidence>
<name>A0ABD0S039_CIRMR</name>
<protein>
    <submittedName>
        <fullName evidence="2">Uncharacterized protein</fullName>
    </submittedName>
</protein>
<feature type="compositionally biased region" description="Polar residues" evidence="1">
    <location>
        <begin position="22"/>
        <end position="60"/>
    </location>
</feature>
<proteinExistence type="predicted"/>
<comment type="caution">
    <text evidence="2">The sequence shown here is derived from an EMBL/GenBank/DDBJ whole genome shotgun (WGS) entry which is preliminary data.</text>
</comment>
<feature type="region of interest" description="Disordered" evidence="1">
    <location>
        <begin position="18"/>
        <end position="155"/>
    </location>
</feature>
<feature type="non-terminal residue" evidence="2">
    <location>
        <position position="1"/>
    </location>
</feature>
<dbReference type="EMBL" id="JAMKFB020000001">
    <property type="protein sequence ID" value="KAL0204165.1"/>
    <property type="molecule type" value="Genomic_DNA"/>
</dbReference>
<evidence type="ECO:0000313" key="2">
    <source>
        <dbReference type="EMBL" id="KAL0204165.1"/>
    </source>
</evidence>
<feature type="compositionally biased region" description="Low complexity" evidence="1">
    <location>
        <begin position="75"/>
        <end position="129"/>
    </location>
</feature>
<organism evidence="2 3">
    <name type="scientific">Cirrhinus mrigala</name>
    <name type="common">Mrigala</name>
    <dbReference type="NCBI Taxonomy" id="683832"/>
    <lineage>
        <taxon>Eukaryota</taxon>
        <taxon>Metazoa</taxon>
        <taxon>Chordata</taxon>
        <taxon>Craniata</taxon>
        <taxon>Vertebrata</taxon>
        <taxon>Euteleostomi</taxon>
        <taxon>Actinopterygii</taxon>
        <taxon>Neopterygii</taxon>
        <taxon>Teleostei</taxon>
        <taxon>Ostariophysi</taxon>
        <taxon>Cypriniformes</taxon>
        <taxon>Cyprinidae</taxon>
        <taxon>Labeoninae</taxon>
        <taxon>Labeonini</taxon>
        <taxon>Cirrhinus</taxon>
    </lineage>
</organism>
<accession>A0ABD0S039</accession>
<keyword evidence="3" id="KW-1185">Reference proteome</keyword>
<evidence type="ECO:0000313" key="3">
    <source>
        <dbReference type="Proteomes" id="UP001529510"/>
    </source>
</evidence>
<dbReference type="Proteomes" id="UP001529510">
    <property type="component" value="Unassembled WGS sequence"/>
</dbReference>
<sequence length="155" mass="16433">PGKEAGTFICKTHTSTEKPLTVPTTNITATPPKTQSTFISKTDQNASGGNTGKASLTPTSKLGWLSNKNDRTPTREVTTTPTPVVQLTPAPNATPTPATRTTPTPATRTTLTPVPKTTPTPETTTVKTTFSPRTPTEPLKPVSNSAQKNQEARKR</sequence>
<gene>
    <name evidence="2" type="ORF">M9458_002183</name>
</gene>
<dbReference type="AlphaFoldDB" id="A0ABD0S039"/>
<reference evidence="2 3" key="1">
    <citation type="submission" date="2024-05" db="EMBL/GenBank/DDBJ databases">
        <title>Genome sequencing and assembly of Indian major carp, Cirrhinus mrigala (Hamilton, 1822).</title>
        <authorList>
            <person name="Mohindra V."/>
            <person name="Chowdhury L.M."/>
            <person name="Lal K."/>
            <person name="Jena J.K."/>
        </authorList>
    </citation>
    <scope>NUCLEOTIDE SEQUENCE [LARGE SCALE GENOMIC DNA]</scope>
    <source>
        <strain evidence="2">CM1030</strain>
        <tissue evidence="2">Blood</tissue>
    </source>
</reference>